<evidence type="ECO:0000313" key="2">
    <source>
        <dbReference type="EMBL" id="KAF4967653.1"/>
    </source>
</evidence>
<feature type="compositionally biased region" description="Polar residues" evidence="1">
    <location>
        <begin position="124"/>
        <end position="146"/>
    </location>
</feature>
<reference evidence="2" key="1">
    <citation type="journal article" date="2020" name="BMC Genomics">
        <title>Correction to: Identification and distribution of gene clusters required for synthesis of sphingolipid metabolism inhibitors in diverse species of the filamentous fungus Fusarium.</title>
        <authorList>
            <person name="Kim H.S."/>
            <person name="Lohmar J.M."/>
            <person name="Busman M."/>
            <person name="Brown D.W."/>
            <person name="Naumann T.A."/>
            <person name="Divon H.H."/>
            <person name="Lysoe E."/>
            <person name="Uhlig S."/>
            <person name="Proctor R.H."/>
        </authorList>
    </citation>
    <scope>NUCLEOTIDE SEQUENCE</scope>
    <source>
        <strain evidence="2">NRRL 20472</strain>
    </source>
</reference>
<keyword evidence="3" id="KW-1185">Reference proteome</keyword>
<reference evidence="2" key="2">
    <citation type="submission" date="2020-05" db="EMBL/GenBank/DDBJ databases">
        <authorList>
            <person name="Kim H.-S."/>
            <person name="Proctor R.H."/>
            <person name="Brown D.W."/>
        </authorList>
    </citation>
    <scope>NUCLEOTIDE SEQUENCE</scope>
    <source>
        <strain evidence="2">NRRL 20472</strain>
    </source>
</reference>
<protein>
    <submittedName>
        <fullName evidence="2">Uncharacterized protein</fullName>
    </submittedName>
</protein>
<evidence type="ECO:0000313" key="3">
    <source>
        <dbReference type="Proteomes" id="UP000622797"/>
    </source>
</evidence>
<dbReference type="OrthoDB" id="3594103at2759"/>
<feature type="region of interest" description="Disordered" evidence="1">
    <location>
        <begin position="121"/>
        <end position="153"/>
    </location>
</feature>
<evidence type="ECO:0000256" key="1">
    <source>
        <dbReference type="SAM" id="MobiDB-lite"/>
    </source>
</evidence>
<name>A0A8H4XA67_9HYPO</name>
<dbReference type="EMBL" id="JABEXW010000229">
    <property type="protein sequence ID" value="KAF4967653.1"/>
    <property type="molecule type" value="Genomic_DNA"/>
</dbReference>
<dbReference type="Proteomes" id="UP000622797">
    <property type="component" value="Unassembled WGS sequence"/>
</dbReference>
<accession>A0A8H4XA67</accession>
<gene>
    <name evidence="2" type="ORF">FSARC_4848</name>
</gene>
<proteinExistence type="predicted"/>
<organism evidence="2 3">
    <name type="scientific">Fusarium sarcochroum</name>
    <dbReference type="NCBI Taxonomy" id="1208366"/>
    <lineage>
        <taxon>Eukaryota</taxon>
        <taxon>Fungi</taxon>
        <taxon>Dikarya</taxon>
        <taxon>Ascomycota</taxon>
        <taxon>Pezizomycotina</taxon>
        <taxon>Sordariomycetes</taxon>
        <taxon>Hypocreomycetidae</taxon>
        <taxon>Hypocreales</taxon>
        <taxon>Nectriaceae</taxon>
        <taxon>Fusarium</taxon>
        <taxon>Fusarium lateritium species complex</taxon>
    </lineage>
</organism>
<comment type="caution">
    <text evidence="2">The sequence shown here is derived from an EMBL/GenBank/DDBJ whole genome shotgun (WGS) entry which is preliminary data.</text>
</comment>
<dbReference type="AlphaFoldDB" id="A0A8H4XA67"/>
<sequence length="257" mass="28349">MDHDDYAALRRSPYASMYEIYFQGKRPLHIYEKVFDKCPKLSLFLTHSNNGVKTVNLRDIPYDAGHIVIHFLVAKGYQGLRPRGSTEEERNASELATAFRPYAAAVDLDLPSLQELTFIEPSGSEATNTNGQKSVSGEASSSQRNQLPEKDQDRLSTLQRATAQLSKGQVVDEDEMDSLVQDLRQEIAERQKLLDQMAKGQGRIQLGGLHKRVAALALGPNATVSEPSLATREDLSISSYGEQLLANISASSLSLVE</sequence>